<comment type="caution">
    <text evidence="6">The sequence shown here is derived from an EMBL/GenBank/DDBJ whole genome shotgun (WGS) entry which is preliminary data.</text>
</comment>
<keyword evidence="1 3" id="KW-0813">Transport</keyword>
<evidence type="ECO:0000256" key="3">
    <source>
        <dbReference type="RuleBase" id="RU003512"/>
    </source>
</evidence>
<dbReference type="PROSITE" id="PS51257">
    <property type="entry name" value="PROKAR_LIPOPROTEIN"/>
    <property type="match status" value="1"/>
</dbReference>
<dbReference type="InterPro" id="IPR006128">
    <property type="entry name" value="Lipoprotein_PsaA-like"/>
</dbReference>
<evidence type="ECO:0000256" key="4">
    <source>
        <dbReference type="SAM" id="Coils"/>
    </source>
</evidence>
<dbReference type="RefSeq" id="WP_388034904.1">
    <property type="nucleotide sequence ID" value="NZ_JBHUEK010000005.1"/>
</dbReference>
<evidence type="ECO:0000256" key="2">
    <source>
        <dbReference type="ARBA" id="ARBA00022729"/>
    </source>
</evidence>
<feature type="coiled-coil region" evidence="4">
    <location>
        <begin position="171"/>
        <end position="202"/>
    </location>
</feature>
<keyword evidence="4" id="KW-0175">Coiled coil</keyword>
<accession>A0ABW4MIV5</accession>
<proteinExistence type="inferred from homology"/>
<evidence type="ECO:0000313" key="6">
    <source>
        <dbReference type="EMBL" id="MFD1777529.1"/>
    </source>
</evidence>
<dbReference type="Pfam" id="PF01297">
    <property type="entry name" value="ZnuA"/>
    <property type="match status" value="1"/>
</dbReference>
<protein>
    <submittedName>
        <fullName evidence="6">Metal ABC transporter substrate-binding protein</fullName>
    </submittedName>
</protein>
<dbReference type="SUPFAM" id="SSF53807">
    <property type="entry name" value="Helical backbone' metal receptor"/>
    <property type="match status" value="1"/>
</dbReference>
<dbReference type="InterPro" id="IPR006127">
    <property type="entry name" value="ZnuA-like"/>
</dbReference>
<sequence>MKKISGYIALLLVIGILSACGADQNKSSDEEGTLTIYTTVFPLTDFTKRIGGEDVIVNSVYPPGADAHTFEPTPRDMTEIASADAFIYTGIGVEAFVSSAKKTLEKEDVALIEAGSGIEFMNMEDDTHHHDDEEDHQHGDIDPHIWLDPVYSIQIAENIKNALSELNPSSKDVYEENFNVLKEQLEELNTEFMEVANSAKRKEILVAHSAYGYWEARYGIKQISITGFSPSNEPSQKELKNIIESVKEQNLEYILFEQNISSKIAETVQKETGTKSLSLHNLEALTQQEIDDNKDYFSLMTQNLNTLKKALN</sequence>
<feature type="signal peptide" evidence="5">
    <location>
        <begin position="1"/>
        <end position="21"/>
    </location>
</feature>
<dbReference type="PANTHER" id="PTHR42953:SF8">
    <property type="entry name" value="ZINT DOMAIN-CONTAINING PROTEIN"/>
    <property type="match status" value="1"/>
</dbReference>
<dbReference type="PRINTS" id="PR00691">
    <property type="entry name" value="ADHESINB"/>
</dbReference>
<name>A0ABW4MIV5_9BACI</name>
<dbReference type="Proteomes" id="UP001597227">
    <property type="component" value="Unassembled WGS sequence"/>
</dbReference>
<organism evidence="6 7">
    <name type="scientific">Fredinandcohnia salidurans</name>
    <dbReference type="NCBI Taxonomy" id="2595041"/>
    <lineage>
        <taxon>Bacteria</taxon>
        <taxon>Bacillati</taxon>
        <taxon>Bacillota</taxon>
        <taxon>Bacilli</taxon>
        <taxon>Bacillales</taxon>
        <taxon>Bacillaceae</taxon>
        <taxon>Fredinandcohnia</taxon>
    </lineage>
</organism>
<dbReference type="PRINTS" id="PR00690">
    <property type="entry name" value="ADHESNFAMILY"/>
</dbReference>
<dbReference type="InterPro" id="IPR006129">
    <property type="entry name" value="AdhesinB"/>
</dbReference>
<keyword evidence="7" id="KW-1185">Reference proteome</keyword>
<dbReference type="EMBL" id="JBHUEK010000005">
    <property type="protein sequence ID" value="MFD1777529.1"/>
    <property type="molecule type" value="Genomic_DNA"/>
</dbReference>
<gene>
    <name evidence="6" type="ORF">ACFSFW_02500</name>
</gene>
<reference evidence="7" key="1">
    <citation type="journal article" date="2019" name="Int. J. Syst. Evol. Microbiol.">
        <title>The Global Catalogue of Microorganisms (GCM) 10K type strain sequencing project: providing services to taxonomists for standard genome sequencing and annotation.</title>
        <authorList>
            <consortium name="The Broad Institute Genomics Platform"/>
            <consortium name="The Broad Institute Genome Sequencing Center for Infectious Disease"/>
            <person name="Wu L."/>
            <person name="Ma J."/>
        </authorList>
    </citation>
    <scope>NUCLEOTIDE SEQUENCE [LARGE SCALE GENOMIC DNA]</scope>
    <source>
        <strain evidence="7">CCUG 15531</strain>
    </source>
</reference>
<evidence type="ECO:0000256" key="1">
    <source>
        <dbReference type="ARBA" id="ARBA00022448"/>
    </source>
</evidence>
<feature type="chain" id="PRO_5046636752" evidence="5">
    <location>
        <begin position="22"/>
        <end position="312"/>
    </location>
</feature>
<dbReference type="InterPro" id="IPR050492">
    <property type="entry name" value="Bact_metal-bind_prot9"/>
</dbReference>
<evidence type="ECO:0000256" key="5">
    <source>
        <dbReference type="SAM" id="SignalP"/>
    </source>
</evidence>
<evidence type="ECO:0000313" key="7">
    <source>
        <dbReference type="Proteomes" id="UP001597227"/>
    </source>
</evidence>
<keyword evidence="2 5" id="KW-0732">Signal</keyword>
<comment type="similarity">
    <text evidence="3">Belongs to the bacterial solute-binding protein 9 family.</text>
</comment>
<dbReference type="CDD" id="cd01017">
    <property type="entry name" value="AdcA"/>
    <property type="match status" value="1"/>
</dbReference>
<dbReference type="Gene3D" id="3.40.50.1980">
    <property type="entry name" value="Nitrogenase molybdenum iron protein domain"/>
    <property type="match status" value="2"/>
</dbReference>
<dbReference type="PANTHER" id="PTHR42953">
    <property type="entry name" value="HIGH-AFFINITY ZINC UPTAKE SYSTEM PROTEIN ZNUA-RELATED"/>
    <property type="match status" value="1"/>
</dbReference>